<dbReference type="SUPFAM" id="SSF53474">
    <property type="entry name" value="alpha/beta-Hydrolases"/>
    <property type="match status" value="1"/>
</dbReference>
<keyword evidence="3" id="KW-1185">Reference proteome</keyword>
<gene>
    <name evidence="2" type="ORF">C9E81_16755</name>
</gene>
<protein>
    <submittedName>
        <fullName evidence="2">Alpha/beta fold hydrolase</fullName>
    </submittedName>
</protein>
<evidence type="ECO:0000259" key="1">
    <source>
        <dbReference type="Pfam" id="PF12146"/>
    </source>
</evidence>
<dbReference type="EMBL" id="QOKZ01000007">
    <property type="protein sequence ID" value="RMC33191.1"/>
    <property type="molecule type" value="Genomic_DNA"/>
</dbReference>
<evidence type="ECO:0000313" key="3">
    <source>
        <dbReference type="Proteomes" id="UP000273516"/>
    </source>
</evidence>
<dbReference type="OrthoDB" id="5492442at2"/>
<dbReference type="InterPro" id="IPR029058">
    <property type="entry name" value="AB_hydrolase_fold"/>
</dbReference>
<dbReference type="Proteomes" id="UP000273516">
    <property type="component" value="Unassembled WGS sequence"/>
</dbReference>
<keyword evidence="2" id="KW-0378">Hydrolase</keyword>
<evidence type="ECO:0000313" key="2">
    <source>
        <dbReference type="EMBL" id="RMC33191.1"/>
    </source>
</evidence>
<dbReference type="Pfam" id="PF12146">
    <property type="entry name" value="Hydrolase_4"/>
    <property type="match status" value="1"/>
</dbReference>
<dbReference type="AlphaFoldDB" id="A0A3M0M6U3"/>
<dbReference type="GO" id="GO:0016787">
    <property type="term" value="F:hydrolase activity"/>
    <property type="evidence" value="ECO:0007669"/>
    <property type="project" value="UniProtKB-KW"/>
</dbReference>
<proteinExistence type="predicted"/>
<organism evidence="2 3">
    <name type="scientific">Paracoccus alkanivorans</name>
    <dbReference type="NCBI Taxonomy" id="2116655"/>
    <lineage>
        <taxon>Bacteria</taxon>
        <taxon>Pseudomonadati</taxon>
        <taxon>Pseudomonadota</taxon>
        <taxon>Alphaproteobacteria</taxon>
        <taxon>Rhodobacterales</taxon>
        <taxon>Paracoccaceae</taxon>
        <taxon>Paracoccus</taxon>
    </lineage>
</organism>
<sequence>MISQKPPSLCAEIQFEVSVMPNQSTRTAIRSSSSLAIFMITALAGSATADVIREDFTVPSAPGIDLFVRQVQEEEVETRRGPVLLLHGARVGGLASFDVDVDQLSLAEDLAKAGYTVYIADLRGYGRSSFPPAMQGHRFAAPPAVPTAEAVEDVKVVLDEIGRRHGSEAIGAMGWATGSHWLAATEATYPGSIDYLVFYNSVYGGQGEWALTGSFAVKDEPAIFNYDRFGAYRLSDAASLIGRWTKAEGISDAFVDRYVELAMEGDPAAAERDPASFRHPSGPIADTLKAVNDAPLYDAGKIRANVLILRSGEDFWSRPVDVETMVGDLIAADDVAVHELPGASHYVHLEPGEGRLSFIKVLIDYLADGTLDEVGRQTPNEVPT</sequence>
<dbReference type="InterPro" id="IPR022742">
    <property type="entry name" value="Hydrolase_4"/>
</dbReference>
<feature type="domain" description="Serine aminopeptidase S33" evidence="1">
    <location>
        <begin position="106"/>
        <end position="351"/>
    </location>
</feature>
<dbReference type="Gene3D" id="3.40.50.1820">
    <property type="entry name" value="alpha/beta hydrolase"/>
    <property type="match status" value="1"/>
</dbReference>
<reference evidence="2 3" key="1">
    <citation type="submission" date="2018-07" db="EMBL/GenBank/DDBJ databases">
        <authorList>
            <person name="Zhang Y."/>
            <person name="Wang L."/>
            <person name="Ma S."/>
        </authorList>
    </citation>
    <scope>NUCLEOTIDE SEQUENCE [LARGE SCALE GENOMIC DNA]</scope>
    <source>
        <strain evidence="2 3">4-2</strain>
    </source>
</reference>
<comment type="caution">
    <text evidence="2">The sequence shown here is derived from an EMBL/GenBank/DDBJ whole genome shotgun (WGS) entry which is preliminary data.</text>
</comment>
<name>A0A3M0M6U3_9RHOB</name>
<dbReference type="RefSeq" id="WP_122113504.1">
    <property type="nucleotide sequence ID" value="NZ_QOKZ01000007.1"/>
</dbReference>
<accession>A0A3M0M6U3</accession>